<dbReference type="Pfam" id="PF00990">
    <property type="entry name" value="GGDEF"/>
    <property type="match status" value="1"/>
</dbReference>
<keyword evidence="3" id="KW-0614">Plasmid</keyword>
<dbReference type="HOGENOM" id="CLU_000445_70_34_5"/>
<dbReference type="Pfam" id="PF00563">
    <property type="entry name" value="EAL"/>
    <property type="match status" value="1"/>
</dbReference>
<dbReference type="InterPro" id="IPR003018">
    <property type="entry name" value="GAF"/>
</dbReference>
<dbReference type="InterPro" id="IPR000160">
    <property type="entry name" value="GGDEF_dom"/>
</dbReference>
<dbReference type="PANTHER" id="PTHR33121">
    <property type="entry name" value="CYCLIC DI-GMP PHOSPHODIESTERASE PDEF"/>
    <property type="match status" value="1"/>
</dbReference>
<dbReference type="AlphaFoldDB" id="G7ZE02"/>
<dbReference type="SUPFAM" id="SSF55073">
    <property type="entry name" value="Nucleotide cyclase"/>
    <property type="match status" value="1"/>
</dbReference>
<dbReference type="Gene3D" id="3.30.450.40">
    <property type="match status" value="1"/>
</dbReference>
<geneLocation type="plasmid" evidence="3 4">
    <name>AZO_p2</name>
</geneLocation>
<dbReference type="InterPro" id="IPR029016">
    <property type="entry name" value="GAF-like_dom_sf"/>
</dbReference>
<protein>
    <submittedName>
        <fullName evidence="3">Diguanylate cyclase/phosphodiesterase (GGDEF and EAL domains)</fullName>
    </submittedName>
</protein>
<dbReference type="EMBL" id="FQ311870">
    <property type="protein sequence ID" value="CBS89221.1"/>
    <property type="molecule type" value="Genomic_DNA"/>
</dbReference>
<reference evidence="4" key="1">
    <citation type="journal article" date="2011" name="PLoS Genet.">
        <title>Azospirillum genomes reveal transition of bacteria from aquatic to terrestrial environments.</title>
        <authorList>
            <person name="Wisniewski-Dye F."/>
            <person name="Borziak K."/>
            <person name="Khalsa-Moyers G."/>
            <person name="Alexandre G."/>
            <person name="Sukharnikov L.O."/>
            <person name="Wuichet K."/>
            <person name="Hurst G.B."/>
            <person name="McDonald W.H."/>
            <person name="Robertson J.S."/>
            <person name="Barbe V."/>
            <person name="Calteau A."/>
            <person name="Rouy Z."/>
            <person name="Mangenot S."/>
            <person name="Prigent-Combaret C."/>
            <person name="Normand P."/>
            <person name="Boyer M."/>
            <person name="Siguier P."/>
            <person name="Dessaux Y."/>
            <person name="Elmerich C."/>
            <person name="Condemine G."/>
            <person name="Krishnen G."/>
            <person name="Kennedy I."/>
            <person name="Paterson A.H."/>
            <person name="Gonzalez V."/>
            <person name="Mavingui P."/>
            <person name="Zhulin I.B."/>
        </authorList>
    </citation>
    <scope>NUCLEOTIDE SEQUENCE [LARGE SCALE GENOMIC DNA]</scope>
    <source>
        <strain evidence="4">4B</strain>
    </source>
</reference>
<evidence type="ECO:0000256" key="1">
    <source>
        <dbReference type="SAM" id="MobiDB-lite"/>
    </source>
</evidence>
<dbReference type="InterPro" id="IPR001633">
    <property type="entry name" value="EAL_dom"/>
</dbReference>
<feature type="region of interest" description="Disordered" evidence="1">
    <location>
        <begin position="1"/>
        <end position="27"/>
    </location>
</feature>
<evidence type="ECO:0000313" key="3">
    <source>
        <dbReference type="EMBL" id="CBS89221.1"/>
    </source>
</evidence>
<dbReference type="InterPro" id="IPR043128">
    <property type="entry name" value="Rev_trsase/Diguanyl_cyclase"/>
</dbReference>
<dbReference type="InterPro" id="IPR035919">
    <property type="entry name" value="EAL_sf"/>
</dbReference>
<proteinExistence type="predicted"/>
<dbReference type="PANTHER" id="PTHR33121:SF19">
    <property type="entry name" value="CYCLIC DI-GMP PHOSPHODIESTERASE PA2567"/>
    <property type="match status" value="1"/>
</dbReference>
<dbReference type="InterPro" id="IPR050706">
    <property type="entry name" value="Cyclic-di-GMP_PDE-like"/>
</dbReference>
<dbReference type="KEGG" id="ali:AZOLI_p20009"/>
<dbReference type="SMART" id="SM00052">
    <property type="entry name" value="EAL"/>
    <property type="match status" value="1"/>
</dbReference>
<dbReference type="Proteomes" id="UP000005667">
    <property type="component" value="Plasmid AZO_p2"/>
</dbReference>
<dbReference type="InterPro" id="IPR029787">
    <property type="entry name" value="Nucleotide_cyclase"/>
</dbReference>
<dbReference type="OrthoDB" id="315417at2"/>
<dbReference type="SUPFAM" id="SSF55781">
    <property type="entry name" value="GAF domain-like"/>
    <property type="match status" value="1"/>
</dbReference>
<organism evidence="3 4">
    <name type="scientific">Azospirillum lipoferum (strain 4B)</name>
    <dbReference type="NCBI Taxonomy" id="862719"/>
    <lineage>
        <taxon>Bacteria</taxon>
        <taxon>Pseudomonadati</taxon>
        <taxon>Pseudomonadota</taxon>
        <taxon>Alphaproteobacteria</taxon>
        <taxon>Rhodospirillales</taxon>
        <taxon>Azospirillaceae</taxon>
        <taxon>Azospirillum</taxon>
    </lineage>
</organism>
<keyword evidence="4" id="KW-1185">Reference proteome</keyword>
<dbReference type="SMART" id="SM00267">
    <property type="entry name" value="GGDEF"/>
    <property type="match status" value="1"/>
</dbReference>
<dbReference type="CDD" id="cd01948">
    <property type="entry name" value="EAL"/>
    <property type="match status" value="1"/>
</dbReference>
<dbReference type="Gene3D" id="3.30.70.270">
    <property type="match status" value="1"/>
</dbReference>
<dbReference type="GO" id="GO:0071111">
    <property type="term" value="F:cyclic-guanylate-specific phosphodiesterase activity"/>
    <property type="evidence" value="ECO:0007669"/>
    <property type="project" value="InterPro"/>
</dbReference>
<dbReference type="Pfam" id="PF01590">
    <property type="entry name" value="GAF"/>
    <property type="match status" value="1"/>
</dbReference>
<dbReference type="SUPFAM" id="SSF141868">
    <property type="entry name" value="EAL domain-like"/>
    <property type="match status" value="1"/>
</dbReference>
<sequence length="639" mass="70353">MPAVMTPFPPLPAPQQAPQFAPLSASMPSMPLREEDRLAALQRYELLDTPEEPAFDQITRLAAKLLNVPIALISLVDRDRQWFKSRVGLPARETPREQSFCAHALQSESLLVIGDARQDHRFAANPLVTGDPHIRFYAGAPLRTADGLTLGTICVIDDQPRPALSPEEEETLRDLSAMVMAHIEARRAVGYLHPVTSLSNRFRLLADIDALLAASAGEDRTRLTLVVIDTAASQQYAELTRVLGQVSADAFEVDCARRIAACLPDRTRLYHLSPARFACILIDRHEDELTATLDRIGDAIRSPFHYQGVPIAVSTGIGFVHHPDRPGGSVELLRAAASAAHQSLETQKPWCAYDEEQDRASHRAFLLLRNLTEAIGGSQAEATGTATGRGGQLHIAYQPKIDLRTDTCMGAEALLRWTHPELGPISPAEFVPLAERTALVRPLTEWVIGAVLVQIARWRRRGIALPVSINISMLDLGANDFADRVAAMLDRHGVQADWIDFEVTESALMTDRAVVDRQLDQLRRLGIEVEIDDFGTGQSALSYLKDIPATAVKIDQRFIRSIATERSDQIMVRSTIELAHDLGYRVVAEGVETVEAYEWLRLHSCDLGQGYLFSRPLAPAAFEDWLAAGAFRPATAVAV</sequence>
<feature type="domain" description="EAL" evidence="2">
    <location>
        <begin position="376"/>
        <end position="630"/>
    </location>
</feature>
<dbReference type="PROSITE" id="PS50883">
    <property type="entry name" value="EAL"/>
    <property type="match status" value="1"/>
</dbReference>
<gene>
    <name evidence="3" type="ordered locus">AZOLI_p20009</name>
</gene>
<dbReference type="Gene3D" id="3.20.20.450">
    <property type="entry name" value="EAL domain"/>
    <property type="match status" value="1"/>
</dbReference>
<accession>G7ZE02</accession>
<evidence type="ECO:0000259" key="2">
    <source>
        <dbReference type="PROSITE" id="PS50883"/>
    </source>
</evidence>
<evidence type="ECO:0000313" key="4">
    <source>
        <dbReference type="Proteomes" id="UP000005667"/>
    </source>
</evidence>
<name>G7ZE02_AZOL4</name>
<dbReference type="SMART" id="SM00065">
    <property type="entry name" value="GAF"/>
    <property type="match status" value="1"/>
</dbReference>